<comment type="caution">
    <text evidence="1">The sequence shown here is derived from an EMBL/GenBank/DDBJ whole genome shotgun (WGS) entry which is preliminary data.</text>
</comment>
<organism evidence="1 2">
    <name type="scientific">Candidatus Gallionella acididurans</name>
    <dbReference type="NCBI Taxonomy" id="1796491"/>
    <lineage>
        <taxon>Bacteria</taxon>
        <taxon>Pseudomonadati</taxon>
        <taxon>Pseudomonadota</taxon>
        <taxon>Betaproteobacteria</taxon>
        <taxon>Nitrosomonadales</taxon>
        <taxon>Gallionellaceae</taxon>
        <taxon>Gallionella</taxon>
    </lineage>
</organism>
<protein>
    <submittedName>
        <fullName evidence="1">Uncharacterized protein</fullName>
    </submittedName>
</protein>
<reference evidence="1 2" key="2">
    <citation type="submission" date="2016-03" db="EMBL/GenBank/DDBJ databases">
        <title>New uncultured bacterium of the family Gallionellaceae from acid mine drainage: description and reconstruction of genome based on metagenomic analysis of microbial community.</title>
        <authorList>
            <person name="Kadnikov V."/>
            <person name="Ivasenko D."/>
            <person name="Beletsky A."/>
            <person name="Mardanov A."/>
            <person name="Danilova E."/>
            <person name="Pimenov N."/>
            <person name="Karnachuk O."/>
            <person name="Ravin N."/>
        </authorList>
    </citation>
    <scope>NUCLEOTIDE SEQUENCE [LARGE SCALE GENOMIC DNA]</scope>
    <source>
        <strain evidence="1">ShG14-8</strain>
    </source>
</reference>
<dbReference type="AlphaFoldDB" id="A0A139BY12"/>
<evidence type="ECO:0000313" key="1">
    <source>
        <dbReference type="EMBL" id="KXS33788.1"/>
    </source>
</evidence>
<reference evidence="1 2" key="1">
    <citation type="submission" date="2016-02" db="EMBL/GenBank/DDBJ databases">
        <authorList>
            <person name="Wen L."/>
            <person name="He K."/>
            <person name="Yang H."/>
        </authorList>
    </citation>
    <scope>NUCLEOTIDE SEQUENCE [LARGE SCALE GENOMIC DNA]</scope>
    <source>
        <strain evidence="1">ShG14-8</strain>
    </source>
</reference>
<evidence type="ECO:0000313" key="2">
    <source>
        <dbReference type="Proteomes" id="UP000070578"/>
    </source>
</evidence>
<dbReference type="Proteomes" id="UP000070578">
    <property type="component" value="Unassembled WGS sequence"/>
</dbReference>
<dbReference type="EMBL" id="LSLI01000001">
    <property type="protein sequence ID" value="KXS33788.1"/>
    <property type="molecule type" value="Genomic_DNA"/>
</dbReference>
<gene>
    <name evidence="1" type="ORF">AWT59_0003</name>
</gene>
<sequence length="42" mass="4599">MKGGNWKLCILTNHAPPALDLFADGRPDQLTLQKTGHQAVKN</sequence>
<name>A0A139BY12_9PROT</name>
<accession>A0A139BY12</accession>
<proteinExistence type="predicted"/>